<dbReference type="InterPro" id="IPR005269">
    <property type="entry name" value="LOG"/>
</dbReference>
<dbReference type="PATRIC" id="fig|1158614.3.peg.666"/>
<gene>
    <name evidence="4" type="ORF">I592_03715</name>
    <name evidence="3" type="ORF">UKC_00646</name>
</gene>
<dbReference type="GO" id="GO:0016799">
    <property type="term" value="F:hydrolase activity, hydrolyzing N-glycosyl compounds"/>
    <property type="evidence" value="ECO:0007669"/>
    <property type="project" value="TreeGrafter"/>
</dbReference>
<evidence type="ECO:0000313" key="4">
    <source>
        <dbReference type="EMBL" id="EOW79575.1"/>
    </source>
</evidence>
<dbReference type="eggNOG" id="COG1611">
    <property type="taxonomic scope" value="Bacteria"/>
</dbReference>
<reference evidence="4 6" key="2">
    <citation type="submission" date="2013-03" db="EMBL/GenBank/DDBJ databases">
        <title>The Genome Sequence of Enterococcus gilvus ATCC BAA-350 (PacBio/Illumina hybrid assembly).</title>
        <authorList>
            <consortium name="The Broad Institute Genomics Platform"/>
            <consortium name="The Broad Institute Genome Sequencing Center for Infectious Disease"/>
            <person name="Earl A."/>
            <person name="Russ C."/>
            <person name="Gilmore M."/>
            <person name="Surin D."/>
            <person name="Walker B."/>
            <person name="Young S."/>
            <person name="Zeng Q."/>
            <person name="Gargeya S."/>
            <person name="Fitzgerald M."/>
            <person name="Haas B."/>
            <person name="Abouelleil A."/>
            <person name="Allen A.W."/>
            <person name="Alvarado L."/>
            <person name="Arachchi H.M."/>
            <person name="Berlin A.M."/>
            <person name="Chapman S.B."/>
            <person name="Gainer-Dewar J."/>
            <person name="Goldberg J."/>
            <person name="Griggs A."/>
            <person name="Gujja S."/>
            <person name="Hansen M."/>
            <person name="Howarth C."/>
            <person name="Imamovic A."/>
            <person name="Ireland A."/>
            <person name="Larimer J."/>
            <person name="McCowan C."/>
            <person name="Murphy C."/>
            <person name="Pearson M."/>
            <person name="Poon T.W."/>
            <person name="Priest M."/>
            <person name="Roberts A."/>
            <person name="Saif S."/>
            <person name="Shea T."/>
            <person name="Sisk P."/>
            <person name="Sykes S."/>
            <person name="Wortman J."/>
            <person name="Nusbaum C."/>
            <person name="Birren B."/>
        </authorList>
    </citation>
    <scope>NUCLEOTIDE SEQUENCE [LARGE SCALE GENOMIC DNA]</scope>
    <source>
        <strain evidence="4 6">ATCC BAA-350</strain>
    </source>
</reference>
<keyword evidence="2" id="KW-0378">Hydrolase</keyword>
<evidence type="ECO:0000313" key="6">
    <source>
        <dbReference type="Proteomes" id="UP000014160"/>
    </source>
</evidence>
<dbReference type="PANTHER" id="PTHR31223:SF70">
    <property type="entry name" value="LOG FAMILY PROTEIN YJL055W"/>
    <property type="match status" value="1"/>
</dbReference>
<evidence type="ECO:0000313" key="5">
    <source>
        <dbReference type="Proteomes" id="UP000013750"/>
    </source>
</evidence>
<accession>R2XVJ4</accession>
<dbReference type="PANTHER" id="PTHR31223">
    <property type="entry name" value="LOG FAMILY PROTEIN YJL055W"/>
    <property type="match status" value="1"/>
</dbReference>
<evidence type="ECO:0000313" key="3">
    <source>
        <dbReference type="EMBL" id="EOI58573.1"/>
    </source>
</evidence>
<organism evidence="3 5">
    <name type="scientific">Enterococcus gilvus ATCC BAA-350</name>
    <dbReference type="NCBI Taxonomy" id="1158614"/>
    <lineage>
        <taxon>Bacteria</taxon>
        <taxon>Bacillati</taxon>
        <taxon>Bacillota</taxon>
        <taxon>Bacilli</taxon>
        <taxon>Lactobacillales</taxon>
        <taxon>Enterococcaceae</taxon>
        <taxon>Enterococcus</taxon>
    </lineage>
</organism>
<comment type="caution">
    <text evidence="3">The sequence shown here is derived from an EMBL/GenBank/DDBJ whole genome shotgun (WGS) entry which is preliminary data.</text>
</comment>
<dbReference type="Gene3D" id="3.40.50.450">
    <property type="match status" value="1"/>
</dbReference>
<dbReference type="Pfam" id="PF03641">
    <property type="entry name" value="Lysine_decarbox"/>
    <property type="match status" value="1"/>
</dbReference>
<dbReference type="HOGENOM" id="CLU_058336_4_3_9"/>
<dbReference type="EMBL" id="AJDQ01000003">
    <property type="protein sequence ID" value="EOI58573.1"/>
    <property type="molecule type" value="Genomic_DNA"/>
</dbReference>
<dbReference type="OrthoDB" id="9801098at2"/>
<sequence>MKLAVFCGSRYGKEEKYKKLAEQVGEYIADVGAELVYGGSISGLMGAVSDGVIKKNGNVTGIYPRGLFADEVPREDVTEFIFTDTLDERKQLLINKSDAYLVLPGGLGTLEELSQVLSASSIGLIPAKPVAILDIDGFYYSFIEFLINASNEAFIDPEATKHLLISADYHSLIDKICCEVAGEGVVAS</sequence>
<dbReference type="Proteomes" id="UP000014160">
    <property type="component" value="Unassembled WGS sequence"/>
</dbReference>
<keyword evidence="2" id="KW-0203">Cytokinin biosynthesis</keyword>
<dbReference type="NCBIfam" id="TIGR00730">
    <property type="entry name" value="Rossman fold protein, TIGR00730 family"/>
    <property type="match status" value="1"/>
</dbReference>
<reference evidence="3 5" key="1">
    <citation type="submission" date="2013-02" db="EMBL/GenBank/DDBJ databases">
        <title>The Genome Sequence of Enterococcus gilvus ATCC BAA-350.</title>
        <authorList>
            <consortium name="The Broad Institute Genome Sequencing Platform"/>
            <consortium name="The Broad Institute Genome Sequencing Center for Infectious Disease"/>
            <person name="Earl A.M."/>
            <person name="Gilmore M.S."/>
            <person name="Lebreton F."/>
            <person name="Walker B."/>
            <person name="Young S.K."/>
            <person name="Zeng Q."/>
            <person name="Gargeya S."/>
            <person name="Fitzgerald M."/>
            <person name="Haas B."/>
            <person name="Abouelleil A."/>
            <person name="Alvarado L."/>
            <person name="Arachchi H.M."/>
            <person name="Berlin A.M."/>
            <person name="Chapman S.B."/>
            <person name="Dewar J."/>
            <person name="Goldberg J."/>
            <person name="Griggs A."/>
            <person name="Gujja S."/>
            <person name="Hansen M."/>
            <person name="Howarth C."/>
            <person name="Imamovic A."/>
            <person name="Larimer J."/>
            <person name="McCowan C."/>
            <person name="Murphy C."/>
            <person name="Neiman D."/>
            <person name="Pearson M."/>
            <person name="Priest M."/>
            <person name="Roberts A."/>
            <person name="Saif S."/>
            <person name="Shea T."/>
            <person name="Sisk P."/>
            <person name="Sykes S."/>
            <person name="Wortman J."/>
            <person name="Nusbaum C."/>
            <person name="Birren B."/>
        </authorList>
    </citation>
    <scope>NUCLEOTIDE SEQUENCE [LARGE SCALE GENOMIC DNA]</scope>
    <source>
        <strain evidence="3 5">ATCC BAA-350</strain>
    </source>
</reference>
<evidence type="ECO:0000256" key="1">
    <source>
        <dbReference type="ARBA" id="ARBA00006763"/>
    </source>
</evidence>
<dbReference type="EMBL" id="ASWH01000002">
    <property type="protein sequence ID" value="EOW79575.1"/>
    <property type="molecule type" value="Genomic_DNA"/>
</dbReference>
<protein>
    <recommendedName>
        <fullName evidence="2">Cytokinin riboside 5'-monophosphate phosphoribohydrolase</fullName>
        <ecNumber evidence="2">3.2.2.n1</ecNumber>
    </recommendedName>
</protein>
<dbReference type="GO" id="GO:0005829">
    <property type="term" value="C:cytosol"/>
    <property type="evidence" value="ECO:0007669"/>
    <property type="project" value="TreeGrafter"/>
</dbReference>
<dbReference type="GO" id="GO:0009691">
    <property type="term" value="P:cytokinin biosynthetic process"/>
    <property type="evidence" value="ECO:0007669"/>
    <property type="project" value="UniProtKB-UniRule"/>
</dbReference>
<evidence type="ECO:0000256" key="2">
    <source>
        <dbReference type="RuleBase" id="RU363015"/>
    </source>
</evidence>
<proteinExistence type="inferred from homology"/>
<dbReference type="RefSeq" id="WP_010779095.1">
    <property type="nucleotide sequence ID" value="NZ_ASWH01000002.1"/>
</dbReference>
<comment type="similarity">
    <text evidence="1 2">Belongs to the LOG family.</text>
</comment>
<dbReference type="SUPFAM" id="SSF102405">
    <property type="entry name" value="MCP/YpsA-like"/>
    <property type="match status" value="1"/>
</dbReference>
<dbReference type="Proteomes" id="UP000013750">
    <property type="component" value="Unassembled WGS sequence"/>
</dbReference>
<dbReference type="EC" id="3.2.2.n1" evidence="2"/>
<dbReference type="InterPro" id="IPR031100">
    <property type="entry name" value="LOG_fam"/>
</dbReference>
<keyword evidence="6" id="KW-1185">Reference proteome</keyword>
<dbReference type="AlphaFoldDB" id="R2XVJ4"/>
<name>R2XVJ4_9ENTE</name>